<dbReference type="Gene3D" id="2.60.40.10">
    <property type="entry name" value="Immunoglobulins"/>
    <property type="match status" value="1"/>
</dbReference>
<dbReference type="OrthoDB" id="9933251at2759"/>
<evidence type="ECO:0000256" key="1">
    <source>
        <dbReference type="SAM" id="Phobius"/>
    </source>
</evidence>
<comment type="caution">
    <text evidence="2">The sequence shown here is derived from an EMBL/GenBank/DDBJ whole genome shotgun (WGS) entry which is preliminary data.</text>
</comment>
<dbReference type="SUPFAM" id="SSF48726">
    <property type="entry name" value="Immunoglobulin"/>
    <property type="match status" value="1"/>
</dbReference>
<keyword evidence="3" id="KW-1185">Reference proteome</keyword>
<keyword evidence="1" id="KW-0472">Membrane</keyword>
<dbReference type="EMBL" id="JAACNH010000002">
    <property type="protein sequence ID" value="KAG8453011.1"/>
    <property type="molecule type" value="Genomic_DNA"/>
</dbReference>
<dbReference type="AlphaFoldDB" id="A0A8T2KEF2"/>
<reference evidence="2" key="1">
    <citation type="thesis" date="2020" institute="ProQuest LLC" country="789 East Eisenhower Parkway, Ann Arbor, MI, USA">
        <title>Comparative Genomics and Chromosome Evolution.</title>
        <authorList>
            <person name="Mudd A.B."/>
        </authorList>
    </citation>
    <scope>NUCLEOTIDE SEQUENCE</scope>
    <source>
        <strain evidence="2">Female2</strain>
        <tissue evidence="2">Blood</tissue>
    </source>
</reference>
<keyword evidence="1" id="KW-1133">Transmembrane helix</keyword>
<evidence type="ECO:0000313" key="3">
    <source>
        <dbReference type="Proteomes" id="UP000812440"/>
    </source>
</evidence>
<dbReference type="Proteomes" id="UP000812440">
    <property type="component" value="Chromosome 2"/>
</dbReference>
<feature type="transmembrane region" description="Helical" evidence="1">
    <location>
        <begin position="112"/>
        <end position="136"/>
    </location>
</feature>
<dbReference type="InterPro" id="IPR013783">
    <property type="entry name" value="Ig-like_fold"/>
</dbReference>
<keyword evidence="1" id="KW-0812">Transmembrane</keyword>
<proteinExistence type="predicted"/>
<protein>
    <recommendedName>
        <fullName evidence="4">V-set and transmembrane domain containing 5</fullName>
    </recommendedName>
</protein>
<name>A0A8T2KEF2_9PIPI</name>
<sequence>MLYIQEPIINTTVSQDIVFAVECLCNGTPAIKWEHVSSRGIQHIIEWKMGYYLNVSKNYNYRVYNYQNGSIKLLNVGVKDTGFYVVTITEDIGSIKHGTIVLNVHEILYEDFYFVAVFIAFLAAGSAVLVCFLWFCNKCANIYQKKRQLQRGNNIPYSVHMLNSNHAAHQKSRGSISFLDVNPTFVAVWLGIVC</sequence>
<dbReference type="InterPro" id="IPR036179">
    <property type="entry name" value="Ig-like_dom_sf"/>
</dbReference>
<evidence type="ECO:0000313" key="2">
    <source>
        <dbReference type="EMBL" id="KAG8453011.1"/>
    </source>
</evidence>
<gene>
    <name evidence="2" type="ORF">GDO86_004716</name>
</gene>
<evidence type="ECO:0008006" key="4">
    <source>
        <dbReference type="Google" id="ProtNLM"/>
    </source>
</evidence>
<organism evidence="2 3">
    <name type="scientific">Hymenochirus boettgeri</name>
    <name type="common">Congo dwarf clawed frog</name>
    <dbReference type="NCBI Taxonomy" id="247094"/>
    <lineage>
        <taxon>Eukaryota</taxon>
        <taxon>Metazoa</taxon>
        <taxon>Chordata</taxon>
        <taxon>Craniata</taxon>
        <taxon>Vertebrata</taxon>
        <taxon>Euteleostomi</taxon>
        <taxon>Amphibia</taxon>
        <taxon>Batrachia</taxon>
        <taxon>Anura</taxon>
        <taxon>Pipoidea</taxon>
        <taxon>Pipidae</taxon>
        <taxon>Pipinae</taxon>
        <taxon>Hymenochirus</taxon>
    </lineage>
</organism>
<accession>A0A8T2KEF2</accession>